<organism evidence="1 2">
    <name type="scientific">Scytalidium lignicola</name>
    <name type="common">Hyphomycete</name>
    <dbReference type="NCBI Taxonomy" id="5539"/>
    <lineage>
        <taxon>Eukaryota</taxon>
        <taxon>Fungi</taxon>
        <taxon>Dikarya</taxon>
        <taxon>Ascomycota</taxon>
        <taxon>Pezizomycotina</taxon>
        <taxon>Leotiomycetes</taxon>
        <taxon>Leotiomycetes incertae sedis</taxon>
        <taxon>Scytalidium</taxon>
    </lineage>
</organism>
<feature type="non-terminal residue" evidence="1">
    <location>
        <position position="297"/>
    </location>
</feature>
<gene>
    <name evidence="1" type="ORF">B7463_g10314</name>
</gene>
<sequence length="297" mass="34186">MGCAEPQSISISSIAEEVSLQSNDIFINKENFSEALSAYYNIKDGTYHDISQQMCWQILACLFDAIRKRNENGYFVLTRREESLFIYLQGHREARPIATFTVFDKATELPIAAVIDRHTFSLAKSETRQAFLPSTAGDPFDLKYWPRDGTSVHPYHVSIMIALAQRMMRVAGRVHGQTLNSATVRLFVSTFNAKSIILYTAKVPRDYLVKFDRPDRFYDAKLVITSRHVPICSEEDVAALKDLVTWVYHNRQRLPRKPQVEKKPLVEKKPQKKLTYESQIMTRAMREKSNQDLIMGL</sequence>
<evidence type="ECO:0000313" key="1">
    <source>
        <dbReference type="EMBL" id="RFU26029.1"/>
    </source>
</evidence>
<dbReference type="AlphaFoldDB" id="A0A3E2GY31"/>
<dbReference type="Proteomes" id="UP000258309">
    <property type="component" value="Unassembled WGS sequence"/>
</dbReference>
<evidence type="ECO:0000313" key="2">
    <source>
        <dbReference type="Proteomes" id="UP000258309"/>
    </source>
</evidence>
<dbReference type="EMBL" id="NCSJ02000290">
    <property type="protein sequence ID" value="RFU26029.1"/>
    <property type="molecule type" value="Genomic_DNA"/>
</dbReference>
<keyword evidence="2" id="KW-1185">Reference proteome</keyword>
<proteinExistence type="predicted"/>
<protein>
    <submittedName>
        <fullName evidence="1">Uncharacterized protein</fullName>
    </submittedName>
</protein>
<feature type="non-terminal residue" evidence="1">
    <location>
        <position position="1"/>
    </location>
</feature>
<reference evidence="1 2" key="1">
    <citation type="submission" date="2018-05" db="EMBL/GenBank/DDBJ databases">
        <title>Draft genome sequence of Scytalidium lignicola DSM 105466, a ubiquitous saprotrophic fungus.</title>
        <authorList>
            <person name="Buettner E."/>
            <person name="Gebauer A.M."/>
            <person name="Hofrichter M."/>
            <person name="Liers C."/>
            <person name="Kellner H."/>
        </authorList>
    </citation>
    <scope>NUCLEOTIDE SEQUENCE [LARGE SCALE GENOMIC DNA]</scope>
    <source>
        <strain evidence="1 2">DSM 105466</strain>
    </source>
</reference>
<comment type="caution">
    <text evidence="1">The sequence shown here is derived from an EMBL/GenBank/DDBJ whole genome shotgun (WGS) entry which is preliminary data.</text>
</comment>
<accession>A0A3E2GY31</accession>
<dbReference type="OrthoDB" id="5236816at2759"/>
<name>A0A3E2GY31_SCYLI</name>